<name>A0A9P7RLA9_9AGAR</name>
<proteinExistence type="predicted"/>
<comment type="caution">
    <text evidence="1">The sequence shown here is derived from an EMBL/GenBank/DDBJ whole genome shotgun (WGS) entry which is preliminary data.</text>
</comment>
<gene>
    <name evidence="1" type="ORF">E1B28_002907</name>
</gene>
<reference evidence="1" key="1">
    <citation type="journal article" date="2021" name="Genome Biol. Evol.">
        <title>The assembled and annotated genome of the fairy-ring fungus Marasmius oreades.</title>
        <authorList>
            <person name="Hiltunen M."/>
            <person name="Ament-Velasquez S.L."/>
            <person name="Johannesson H."/>
        </authorList>
    </citation>
    <scope>NUCLEOTIDE SEQUENCE</scope>
    <source>
        <strain evidence="1">03SP1</strain>
    </source>
</reference>
<dbReference type="EMBL" id="CM032191">
    <property type="protein sequence ID" value="KAG7085341.1"/>
    <property type="molecule type" value="Genomic_DNA"/>
</dbReference>
<evidence type="ECO:0000313" key="2">
    <source>
        <dbReference type="Proteomes" id="UP001049176"/>
    </source>
</evidence>
<dbReference type="AlphaFoldDB" id="A0A9P7RLA9"/>
<dbReference type="KEGG" id="more:E1B28_002907"/>
<evidence type="ECO:0000313" key="1">
    <source>
        <dbReference type="EMBL" id="KAG7085341.1"/>
    </source>
</evidence>
<keyword evidence="2" id="KW-1185">Reference proteome</keyword>
<organism evidence="1 2">
    <name type="scientific">Marasmius oreades</name>
    <name type="common">fairy-ring Marasmius</name>
    <dbReference type="NCBI Taxonomy" id="181124"/>
    <lineage>
        <taxon>Eukaryota</taxon>
        <taxon>Fungi</taxon>
        <taxon>Dikarya</taxon>
        <taxon>Basidiomycota</taxon>
        <taxon>Agaricomycotina</taxon>
        <taxon>Agaricomycetes</taxon>
        <taxon>Agaricomycetidae</taxon>
        <taxon>Agaricales</taxon>
        <taxon>Marasmiineae</taxon>
        <taxon>Marasmiaceae</taxon>
        <taxon>Marasmius</taxon>
    </lineage>
</organism>
<protein>
    <submittedName>
        <fullName evidence="1">Uncharacterized protein</fullName>
    </submittedName>
</protein>
<sequence>MDIPEPSELIHGPEIDIPEDDVVFDPAPERSSELPANTHELLQGMLGDSLLVFSDKEDGGTEPDDNND</sequence>
<dbReference type="RefSeq" id="XP_043001812.1">
    <property type="nucleotide sequence ID" value="XM_043159858.1"/>
</dbReference>
<dbReference type="OrthoDB" id="10578747at2759"/>
<dbReference type="GeneID" id="66071983"/>
<dbReference type="Proteomes" id="UP001049176">
    <property type="component" value="Chromosome 11"/>
</dbReference>
<accession>A0A9P7RLA9</accession>